<keyword evidence="1" id="KW-1133">Transmembrane helix</keyword>
<reference evidence="2 3" key="1">
    <citation type="submission" date="2018-09" db="EMBL/GenBank/DDBJ databases">
        <title>The draft genome of Acinetobacter sp. strains.</title>
        <authorList>
            <person name="Qin J."/>
            <person name="Feng Y."/>
            <person name="Zong Z."/>
        </authorList>
    </citation>
    <scope>NUCLEOTIDE SEQUENCE [LARGE SCALE GENOMIC DNA]</scope>
    <source>
        <strain evidence="2 3">WCHAc060001</strain>
    </source>
</reference>
<accession>A0ABX9U8Z4</accession>
<evidence type="ECO:0000313" key="2">
    <source>
        <dbReference type="EMBL" id="RLL49070.1"/>
    </source>
</evidence>
<dbReference type="EMBL" id="RCHE01000005">
    <property type="protein sequence ID" value="RLL49070.1"/>
    <property type="molecule type" value="Genomic_DNA"/>
</dbReference>
<keyword evidence="1" id="KW-0812">Transmembrane</keyword>
<feature type="transmembrane region" description="Helical" evidence="1">
    <location>
        <begin position="39"/>
        <end position="59"/>
    </location>
</feature>
<comment type="caution">
    <text evidence="2">The sequence shown here is derived from an EMBL/GenBank/DDBJ whole genome shotgun (WGS) entry which is preliminary data.</text>
</comment>
<dbReference type="RefSeq" id="WP_121531200.1">
    <property type="nucleotide sequence ID" value="NZ_RCHE01000005.1"/>
</dbReference>
<proteinExistence type="predicted"/>
<dbReference type="PROSITE" id="PS51257">
    <property type="entry name" value="PROKAR_LIPOPROTEIN"/>
    <property type="match status" value="1"/>
</dbReference>
<feature type="transmembrane region" description="Helical" evidence="1">
    <location>
        <begin position="12"/>
        <end position="33"/>
    </location>
</feature>
<evidence type="ECO:0000256" key="1">
    <source>
        <dbReference type="SAM" id="Phobius"/>
    </source>
</evidence>
<organism evidence="2 3">
    <name type="scientific">Acinetobacter cumulans</name>
    <dbReference type="NCBI Taxonomy" id="2136182"/>
    <lineage>
        <taxon>Bacteria</taxon>
        <taxon>Pseudomonadati</taxon>
        <taxon>Pseudomonadota</taxon>
        <taxon>Gammaproteobacteria</taxon>
        <taxon>Moraxellales</taxon>
        <taxon>Moraxellaceae</taxon>
        <taxon>Acinetobacter</taxon>
    </lineage>
</organism>
<keyword evidence="3" id="KW-1185">Reference proteome</keyword>
<gene>
    <name evidence="2" type="ORF">D9K79_03635</name>
</gene>
<protein>
    <submittedName>
        <fullName evidence="2">Uncharacterized protein</fullName>
    </submittedName>
</protein>
<evidence type="ECO:0000313" key="3">
    <source>
        <dbReference type="Proteomes" id="UP000273105"/>
    </source>
</evidence>
<name>A0ABX9U8Z4_9GAMM</name>
<sequence length="234" mass="26031">MKTKNNRLKGNTVFGFVVGLLGIACGLWLLIFLEKISGAEFVAFSFGFAVIGLIIAFAAEVQEFSIAGNGVKLKELRSEAEKTIEELKEARTVLFRILVEKSINNSGGFGSNNAVDERVDHFLNLVNDVEKFDVIDDLKSDLSRALNIIMVGQYNELCIIHKEPKKVGDDFSNSDKPHFLYIALNDEVIKLYKGNQTPVVDFDTKKSEIMGGLEAYSKLYAIKVKLDKLETDNA</sequence>
<keyword evidence="1" id="KW-0472">Membrane</keyword>
<dbReference type="Proteomes" id="UP000273105">
    <property type="component" value="Unassembled WGS sequence"/>
</dbReference>